<gene>
    <name evidence="9" type="ORF">Rhal01_02655</name>
</gene>
<accession>A0ABP9V1A3</accession>
<keyword evidence="3" id="KW-0479">Metal-binding</keyword>
<evidence type="ECO:0000256" key="3">
    <source>
        <dbReference type="ARBA" id="ARBA00022723"/>
    </source>
</evidence>
<feature type="chain" id="PRO_5045196377" evidence="7">
    <location>
        <begin position="19"/>
        <end position="449"/>
    </location>
</feature>
<evidence type="ECO:0000256" key="2">
    <source>
        <dbReference type="ARBA" id="ARBA00008779"/>
    </source>
</evidence>
<organism evidence="9 10">
    <name type="scientific">Rubritalea halochordaticola</name>
    <dbReference type="NCBI Taxonomy" id="714537"/>
    <lineage>
        <taxon>Bacteria</taxon>
        <taxon>Pseudomonadati</taxon>
        <taxon>Verrucomicrobiota</taxon>
        <taxon>Verrucomicrobiia</taxon>
        <taxon>Verrucomicrobiales</taxon>
        <taxon>Rubritaleaceae</taxon>
        <taxon>Rubritalea</taxon>
    </lineage>
</organism>
<dbReference type="InterPro" id="IPR035874">
    <property type="entry name" value="IDS"/>
</dbReference>
<reference evidence="9 10" key="1">
    <citation type="submission" date="2024-02" db="EMBL/GenBank/DDBJ databases">
        <title>Rubritalea halochordaticola NBRC 107102.</title>
        <authorList>
            <person name="Ichikawa N."/>
            <person name="Katano-Makiyama Y."/>
            <person name="Hidaka K."/>
        </authorList>
    </citation>
    <scope>NUCLEOTIDE SEQUENCE [LARGE SCALE GENOMIC DNA]</scope>
    <source>
        <strain evidence="9 10">NBRC 107102</strain>
    </source>
</reference>
<feature type="signal peptide" evidence="7">
    <location>
        <begin position="1"/>
        <end position="18"/>
    </location>
</feature>
<dbReference type="InterPro" id="IPR000917">
    <property type="entry name" value="Sulfatase_N"/>
</dbReference>
<keyword evidence="10" id="KW-1185">Reference proteome</keyword>
<evidence type="ECO:0000256" key="6">
    <source>
        <dbReference type="ARBA" id="ARBA00022837"/>
    </source>
</evidence>
<dbReference type="Proteomes" id="UP001424741">
    <property type="component" value="Unassembled WGS sequence"/>
</dbReference>
<evidence type="ECO:0000313" key="9">
    <source>
        <dbReference type="EMBL" id="GAA5496471.1"/>
    </source>
</evidence>
<dbReference type="PANTHER" id="PTHR45953">
    <property type="entry name" value="IDURONATE 2-SULFATASE"/>
    <property type="match status" value="1"/>
</dbReference>
<comment type="caution">
    <text evidence="9">The sequence shown here is derived from an EMBL/GenBank/DDBJ whole genome shotgun (WGS) entry which is preliminary data.</text>
</comment>
<dbReference type="EMBL" id="BAABRL010000008">
    <property type="protein sequence ID" value="GAA5496471.1"/>
    <property type="molecule type" value="Genomic_DNA"/>
</dbReference>
<dbReference type="Gene3D" id="3.40.720.10">
    <property type="entry name" value="Alkaline Phosphatase, subunit A"/>
    <property type="match status" value="1"/>
</dbReference>
<dbReference type="PANTHER" id="PTHR45953:SF1">
    <property type="entry name" value="IDURONATE 2-SULFATASE"/>
    <property type="match status" value="1"/>
</dbReference>
<name>A0ABP9V1A3_9BACT</name>
<feature type="domain" description="Sulfatase N-terminal" evidence="8">
    <location>
        <begin position="23"/>
        <end position="377"/>
    </location>
</feature>
<proteinExistence type="inferred from homology"/>
<comment type="cofactor">
    <cofactor evidence="1">
        <name>Ca(2+)</name>
        <dbReference type="ChEBI" id="CHEBI:29108"/>
    </cofactor>
</comment>
<evidence type="ECO:0000256" key="7">
    <source>
        <dbReference type="SAM" id="SignalP"/>
    </source>
</evidence>
<keyword evidence="5" id="KW-0378">Hydrolase</keyword>
<comment type="similarity">
    <text evidence="2">Belongs to the sulfatase family.</text>
</comment>
<evidence type="ECO:0000256" key="4">
    <source>
        <dbReference type="ARBA" id="ARBA00022729"/>
    </source>
</evidence>
<dbReference type="RefSeq" id="WP_346189142.1">
    <property type="nucleotide sequence ID" value="NZ_BAABRL010000008.1"/>
</dbReference>
<sequence length="449" mass="50034">MYRTLLLALLSLATVLSAAEKKPNVLVICVDDLRPELPSFGKDYIHAPAMEKLIAEGRLFKRHYVQAPTCGASRFSLLTGLYPKSGAQLSNNAIVNHFKKENAAPSLPQWFRDHGYTTMAIGKVSHYPGGHCGQDWNEEDKVEIPGAWDIQPRDAGLWKTPQGLMHGLADGQGRVRGKTLAIEAKDASYPDDQIMDLYRKNIPKLTEGEKPWLCMVGFLRPHLPFGCPKEFYDLYQDKKLPPIPAAQKPPKGDYWHGSGEFFNGYSHDGRNPNKDEQYAIDVRKHYAACVSYTDSKVAQVLDLLEKSGQADNTIIVLWGDHGWHLGEQQIWGKHTPYAVALHSPLIIKAPGMQAAGKPTESLAETIDIYPTLCQLAGLTPPKHLDGASLVPQLENPAQPSEQTAISYWGGLKSVIKPAEHQIIDRKTNKVKQRYDLSKDPHEANNLERE</sequence>
<dbReference type="InterPro" id="IPR017850">
    <property type="entry name" value="Alkaline_phosphatase_core_sf"/>
</dbReference>
<protein>
    <submittedName>
        <fullName evidence="9">Ulvan-active sulfatase</fullName>
    </submittedName>
</protein>
<dbReference type="CDD" id="cd16030">
    <property type="entry name" value="iduronate-2-sulfatase"/>
    <property type="match status" value="1"/>
</dbReference>
<evidence type="ECO:0000256" key="5">
    <source>
        <dbReference type="ARBA" id="ARBA00022801"/>
    </source>
</evidence>
<dbReference type="Pfam" id="PF00884">
    <property type="entry name" value="Sulfatase"/>
    <property type="match status" value="1"/>
</dbReference>
<keyword evidence="4 7" id="KW-0732">Signal</keyword>
<evidence type="ECO:0000313" key="10">
    <source>
        <dbReference type="Proteomes" id="UP001424741"/>
    </source>
</evidence>
<dbReference type="SUPFAM" id="SSF53649">
    <property type="entry name" value="Alkaline phosphatase-like"/>
    <property type="match status" value="1"/>
</dbReference>
<evidence type="ECO:0000256" key="1">
    <source>
        <dbReference type="ARBA" id="ARBA00001913"/>
    </source>
</evidence>
<keyword evidence="6" id="KW-0106">Calcium</keyword>
<evidence type="ECO:0000259" key="8">
    <source>
        <dbReference type="Pfam" id="PF00884"/>
    </source>
</evidence>